<dbReference type="AlphaFoldDB" id="A0A328P9N2"/>
<dbReference type="EMBL" id="QLOE01000003">
    <property type="protein sequence ID" value="RAO79287.1"/>
    <property type="molecule type" value="Genomic_DNA"/>
</dbReference>
<evidence type="ECO:0000256" key="8">
    <source>
        <dbReference type="RuleBase" id="RU004057"/>
    </source>
</evidence>
<evidence type="ECO:0000313" key="11">
    <source>
        <dbReference type="EMBL" id="RAO79287.1"/>
    </source>
</evidence>
<sequence>MITEPIINFLTTILEMFKSGGIITYAIAIIGIYGLALSIEKIYYLRKISRISTPEIIGIVNDSMEKGGALEALRAIGQYQNPISKIISEALKIGYRNKAEVEDAMERVFIVEMSNMTRGLGTLKTIIEIAPLLGLIGTVIGIWHTFKVLGVNADPTSMAQGIYIALITTIAGLTVAILLLPFYSYITSRIEAEIDKIELIKKMTNWNYAVMKIKVEGNIEAVMEALRESEGIVNVKPINEPEANMQVAFKPSMLEKSINNIILEKCNKSADIIESRLKQ</sequence>
<reference evidence="11 12" key="1">
    <citation type="submission" date="2018-06" db="EMBL/GenBank/DDBJ databases">
        <title>Draft genome sequence of hyperthermophilic methanogen Methanothermobacter tenebrarum sp. MCM-B 1447.</title>
        <authorList>
            <person name="Pore S.D."/>
            <person name="Dagar S."/>
            <person name="Dhakephalkar P.K."/>
        </authorList>
    </citation>
    <scope>NUCLEOTIDE SEQUENCE [LARGE SCALE GENOMIC DNA]</scope>
    <source>
        <strain evidence="11 12">MCM B 1447</strain>
    </source>
</reference>
<keyword evidence="2 8" id="KW-0813">Transport</keyword>
<comment type="similarity">
    <text evidence="8">Belongs to the exbB/tolQ family.</text>
</comment>
<feature type="transmembrane region" description="Helical" evidence="9">
    <location>
        <begin position="126"/>
        <end position="146"/>
    </location>
</feature>
<dbReference type="GO" id="GO:0017038">
    <property type="term" value="P:protein import"/>
    <property type="evidence" value="ECO:0007669"/>
    <property type="project" value="TreeGrafter"/>
</dbReference>
<dbReference type="InterPro" id="IPR050790">
    <property type="entry name" value="ExbB/TolQ_transport"/>
</dbReference>
<evidence type="ECO:0000259" key="10">
    <source>
        <dbReference type="Pfam" id="PF01618"/>
    </source>
</evidence>
<evidence type="ECO:0000256" key="2">
    <source>
        <dbReference type="ARBA" id="ARBA00022448"/>
    </source>
</evidence>
<dbReference type="GO" id="GO:0005886">
    <property type="term" value="C:plasma membrane"/>
    <property type="evidence" value="ECO:0007669"/>
    <property type="project" value="UniProtKB-SubCell"/>
</dbReference>
<protein>
    <submittedName>
        <fullName evidence="11">MotA/TolQ/ExbB proton channel family protein</fullName>
    </submittedName>
</protein>
<evidence type="ECO:0000256" key="6">
    <source>
        <dbReference type="ARBA" id="ARBA00022989"/>
    </source>
</evidence>
<keyword evidence="3" id="KW-1003">Cell membrane</keyword>
<dbReference type="Pfam" id="PF01618">
    <property type="entry name" value="MotA_ExbB"/>
    <property type="match status" value="1"/>
</dbReference>
<evidence type="ECO:0000256" key="9">
    <source>
        <dbReference type="SAM" id="Phobius"/>
    </source>
</evidence>
<evidence type="ECO:0000256" key="7">
    <source>
        <dbReference type="ARBA" id="ARBA00023136"/>
    </source>
</evidence>
<evidence type="ECO:0000256" key="1">
    <source>
        <dbReference type="ARBA" id="ARBA00004651"/>
    </source>
</evidence>
<keyword evidence="7 9" id="KW-0472">Membrane</keyword>
<gene>
    <name evidence="11" type="ORF">DPC56_02940</name>
</gene>
<keyword evidence="6 9" id="KW-1133">Transmembrane helix</keyword>
<dbReference type="RefSeq" id="WP_112093576.1">
    <property type="nucleotide sequence ID" value="NZ_QLOE01000003.1"/>
</dbReference>
<evidence type="ECO:0000256" key="3">
    <source>
        <dbReference type="ARBA" id="ARBA00022475"/>
    </source>
</evidence>
<feature type="transmembrane region" description="Helical" evidence="9">
    <location>
        <begin position="20"/>
        <end position="39"/>
    </location>
</feature>
<dbReference type="PANTHER" id="PTHR30625">
    <property type="entry name" value="PROTEIN TOLQ"/>
    <property type="match status" value="1"/>
</dbReference>
<feature type="transmembrane region" description="Helical" evidence="9">
    <location>
        <begin position="158"/>
        <end position="180"/>
    </location>
</feature>
<dbReference type="Proteomes" id="UP000249782">
    <property type="component" value="Unassembled WGS sequence"/>
</dbReference>
<evidence type="ECO:0000313" key="12">
    <source>
        <dbReference type="Proteomes" id="UP000249782"/>
    </source>
</evidence>
<evidence type="ECO:0000256" key="4">
    <source>
        <dbReference type="ARBA" id="ARBA00022692"/>
    </source>
</evidence>
<dbReference type="InterPro" id="IPR002898">
    <property type="entry name" value="MotA_ExbB_proton_chnl"/>
</dbReference>
<dbReference type="PANTHER" id="PTHR30625:SF15">
    <property type="entry name" value="BIOPOLYMER TRANSPORT PROTEIN EXBB"/>
    <property type="match status" value="1"/>
</dbReference>
<keyword evidence="4 9" id="KW-0812">Transmembrane</keyword>
<evidence type="ECO:0000256" key="5">
    <source>
        <dbReference type="ARBA" id="ARBA00022927"/>
    </source>
</evidence>
<comment type="subcellular location">
    <subcellularLocation>
        <location evidence="1">Cell membrane</location>
        <topology evidence="1">Multi-pass membrane protein</topology>
    </subcellularLocation>
    <subcellularLocation>
        <location evidence="8">Membrane</location>
        <topology evidence="8">Multi-pass membrane protein</topology>
    </subcellularLocation>
</comment>
<comment type="caution">
    <text evidence="11">The sequence shown here is derived from an EMBL/GenBank/DDBJ whole genome shotgun (WGS) entry which is preliminary data.</text>
</comment>
<organism evidence="11 12">
    <name type="scientific">Methanothermobacter tenebrarum</name>
    <dbReference type="NCBI Taxonomy" id="680118"/>
    <lineage>
        <taxon>Archaea</taxon>
        <taxon>Methanobacteriati</taxon>
        <taxon>Methanobacteriota</taxon>
        <taxon>Methanomada group</taxon>
        <taxon>Methanobacteria</taxon>
        <taxon>Methanobacteriales</taxon>
        <taxon>Methanobacteriaceae</taxon>
        <taxon>Methanothermobacter</taxon>
    </lineage>
</organism>
<keyword evidence="12" id="KW-1185">Reference proteome</keyword>
<accession>A0A328P9N2</accession>
<name>A0A328P9N2_9EURY</name>
<keyword evidence="5 8" id="KW-0653">Protein transport</keyword>
<feature type="domain" description="MotA/TolQ/ExbB proton channel" evidence="10">
    <location>
        <begin position="80"/>
        <end position="198"/>
    </location>
</feature>
<proteinExistence type="inferred from homology"/>
<dbReference type="OrthoDB" id="81207at2157"/>